<comment type="similarity">
    <text evidence="1">Belongs to the N(4)/N(6)-methyltransferase family.</text>
</comment>
<dbReference type="GO" id="GO:0032259">
    <property type="term" value="P:methylation"/>
    <property type="evidence" value="ECO:0007669"/>
    <property type="project" value="UniProtKB-KW"/>
</dbReference>
<dbReference type="EC" id="2.1.1.72" evidence="2"/>
<dbReference type="GO" id="GO:0009007">
    <property type="term" value="F:site-specific DNA-methyltransferase (adenine-specific) activity"/>
    <property type="evidence" value="ECO:0007669"/>
    <property type="project" value="UniProtKB-EC"/>
</dbReference>
<evidence type="ECO:0000256" key="1">
    <source>
        <dbReference type="ARBA" id="ARBA00006594"/>
    </source>
</evidence>
<dbReference type="InterPro" id="IPR023095">
    <property type="entry name" value="Ade_MeTrfase_dom_2"/>
</dbReference>
<evidence type="ECO:0000256" key="2">
    <source>
        <dbReference type="ARBA" id="ARBA00011900"/>
    </source>
</evidence>
<dbReference type="Proteomes" id="UP000316562">
    <property type="component" value="Unassembled WGS sequence"/>
</dbReference>
<dbReference type="PRINTS" id="PR00505">
    <property type="entry name" value="D12N6MTFRASE"/>
</dbReference>
<proteinExistence type="inferred from homology"/>
<organism evidence="7 8">
    <name type="scientific">Acididesulfobacter guangdongensis</name>
    <dbReference type="NCBI Taxonomy" id="2597225"/>
    <lineage>
        <taxon>Bacteria</taxon>
        <taxon>Deltaproteobacteria</taxon>
        <taxon>Candidatus Acidulodesulfobacterales</taxon>
        <taxon>Candidatus Acididesulfobacter</taxon>
    </lineage>
</organism>
<dbReference type="Gene3D" id="1.10.1020.10">
    <property type="entry name" value="Adenine-specific Methyltransferase, Domain 2"/>
    <property type="match status" value="1"/>
</dbReference>
<sequence length="279" mass="32957">MKAQKLTPFGYFGGKYFMIDNLIPLFPSHKTYVEVFGGSGTILINKSPSKVEVYNDIDGELYNFFKVIADRKLFKKFQEKISLLPYSRECYYEYRDIQTDKIDKAERAVRFYYLIKSTRHSTCKYTGWKFSVEANMPKRIKSIDKLSLIHKRFSEVYIDNLDFRKLIANWDRTDTFFYLDPPYVASSRKSGGYMFEMTDKDHNDLIDILSNIKGKWLLSGYDNDIYNDRLSGFYRQDFNCFANSLRYRNKDNCPARTETVWANYDLSEQGQNLSLFTEA</sequence>
<evidence type="ECO:0000313" key="8">
    <source>
        <dbReference type="Proteomes" id="UP000316562"/>
    </source>
</evidence>
<evidence type="ECO:0000256" key="6">
    <source>
        <dbReference type="ARBA" id="ARBA00047942"/>
    </source>
</evidence>
<evidence type="ECO:0000256" key="3">
    <source>
        <dbReference type="ARBA" id="ARBA00022603"/>
    </source>
</evidence>
<gene>
    <name evidence="7" type="ORF">EVJ46_06185</name>
</gene>
<dbReference type="GO" id="GO:0043565">
    <property type="term" value="F:sequence-specific DNA binding"/>
    <property type="evidence" value="ECO:0007669"/>
    <property type="project" value="TreeGrafter"/>
</dbReference>
<keyword evidence="4" id="KW-0808">Transferase</keyword>
<dbReference type="InterPro" id="IPR012327">
    <property type="entry name" value="MeTrfase_D12"/>
</dbReference>
<accession>A0A519BH44</accession>
<dbReference type="InterPro" id="IPR012263">
    <property type="entry name" value="M_m6A_EcoRV"/>
</dbReference>
<dbReference type="PANTHER" id="PTHR30481">
    <property type="entry name" value="DNA ADENINE METHYLASE"/>
    <property type="match status" value="1"/>
</dbReference>
<comment type="catalytic activity">
    <reaction evidence="6">
        <text>a 2'-deoxyadenosine in DNA + S-adenosyl-L-methionine = an N(6)-methyl-2'-deoxyadenosine in DNA + S-adenosyl-L-homocysteine + H(+)</text>
        <dbReference type="Rhea" id="RHEA:15197"/>
        <dbReference type="Rhea" id="RHEA-COMP:12418"/>
        <dbReference type="Rhea" id="RHEA-COMP:12419"/>
        <dbReference type="ChEBI" id="CHEBI:15378"/>
        <dbReference type="ChEBI" id="CHEBI:57856"/>
        <dbReference type="ChEBI" id="CHEBI:59789"/>
        <dbReference type="ChEBI" id="CHEBI:90615"/>
        <dbReference type="ChEBI" id="CHEBI:90616"/>
        <dbReference type="EC" id="2.1.1.72"/>
    </reaction>
</comment>
<evidence type="ECO:0000256" key="4">
    <source>
        <dbReference type="ARBA" id="ARBA00022679"/>
    </source>
</evidence>
<dbReference type="PIRSF" id="PIRSF000398">
    <property type="entry name" value="M_m6A_EcoRV"/>
    <property type="match status" value="1"/>
</dbReference>
<protein>
    <recommendedName>
        <fullName evidence="2">site-specific DNA-methyltransferase (adenine-specific)</fullName>
        <ecNumber evidence="2">2.1.1.72</ecNumber>
    </recommendedName>
</protein>
<name>A0A519BH44_ACIG2</name>
<dbReference type="SUPFAM" id="SSF53335">
    <property type="entry name" value="S-adenosyl-L-methionine-dependent methyltransferases"/>
    <property type="match status" value="1"/>
</dbReference>
<dbReference type="AlphaFoldDB" id="A0A519BH44"/>
<dbReference type="EMBL" id="SGBC01000002">
    <property type="protein sequence ID" value="RZD16593.1"/>
    <property type="molecule type" value="Genomic_DNA"/>
</dbReference>
<comment type="caution">
    <text evidence="7">The sequence shown here is derived from an EMBL/GenBank/DDBJ whole genome shotgun (WGS) entry which is preliminary data.</text>
</comment>
<dbReference type="PANTHER" id="PTHR30481:SF4">
    <property type="entry name" value="SITE-SPECIFIC DNA-METHYLTRANSFERASE (ADENINE-SPECIFIC)"/>
    <property type="match status" value="1"/>
</dbReference>
<dbReference type="InterPro" id="IPR029063">
    <property type="entry name" value="SAM-dependent_MTases_sf"/>
</dbReference>
<keyword evidence="5" id="KW-0949">S-adenosyl-L-methionine</keyword>
<reference evidence="7 8" key="1">
    <citation type="journal article" date="2019" name="ISME J.">
        <title>Insights into ecological role of a new deltaproteobacterial order Candidatus Acidulodesulfobacterales by metagenomics and metatranscriptomics.</title>
        <authorList>
            <person name="Tan S."/>
            <person name="Liu J."/>
            <person name="Fang Y."/>
            <person name="Hedlund B.P."/>
            <person name="Lian Z.H."/>
            <person name="Huang L.Y."/>
            <person name="Li J.T."/>
            <person name="Huang L.N."/>
            <person name="Li W.J."/>
            <person name="Jiang H.C."/>
            <person name="Dong H.L."/>
            <person name="Shu W.S."/>
        </authorList>
    </citation>
    <scope>NUCLEOTIDE SEQUENCE [LARGE SCALE GENOMIC DNA]</scope>
    <source>
        <strain evidence="7">AP2</strain>
    </source>
</reference>
<keyword evidence="3 7" id="KW-0489">Methyltransferase</keyword>
<dbReference type="Pfam" id="PF02086">
    <property type="entry name" value="MethyltransfD12"/>
    <property type="match status" value="1"/>
</dbReference>
<dbReference type="GO" id="GO:0009307">
    <property type="term" value="P:DNA restriction-modification system"/>
    <property type="evidence" value="ECO:0007669"/>
    <property type="project" value="InterPro"/>
</dbReference>
<dbReference type="GO" id="GO:1904047">
    <property type="term" value="F:S-adenosyl-L-methionine binding"/>
    <property type="evidence" value="ECO:0007669"/>
    <property type="project" value="TreeGrafter"/>
</dbReference>
<evidence type="ECO:0000313" key="7">
    <source>
        <dbReference type="EMBL" id="RZD16593.1"/>
    </source>
</evidence>
<evidence type="ECO:0000256" key="5">
    <source>
        <dbReference type="ARBA" id="ARBA00022691"/>
    </source>
</evidence>
<dbReference type="GO" id="GO:0006298">
    <property type="term" value="P:mismatch repair"/>
    <property type="evidence" value="ECO:0007669"/>
    <property type="project" value="TreeGrafter"/>
</dbReference>
<dbReference type="Gene3D" id="3.40.50.150">
    <property type="entry name" value="Vaccinia Virus protein VP39"/>
    <property type="match status" value="1"/>
</dbReference>